<organism evidence="2 3">
    <name type="scientific">Micromonospora narathiwatensis</name>
    <dbReference type="NCBI Taxonomy" id="299146"/>
    <lineage>
        <taxon>Bacteria</taxon>
        <taxon>Bacillati</taxon>
        <taxon>Actinomycetota</taxon>
        <taxon>Actinomycetes</taxon>
        <taxon>Micromonosporales</taxon>
        <taxon>Micromonosporaceae</taxon>
        <taxon>Micromonospora</taxon>
    </lineage>
</organism>
<feature type="compositionally biased region" description="Gly residues" evidence="1">
    <location>
        <begin position="27"/>
        <end position="44"/>
    </location>
</feature>
<dbReference type="Proteomes" id="UP000198765">
    <property type="component" value="Chromosome I"/>
</dbReference>
<feature type="compositionally biased region" description="Basic and acidic residues" evidence="1">
    <location>
        <begin position="120"/>
        <end position="138"/>
    </location>
</feature>
<reference evidence="2 3" key="1">
    <citation type="submission" date="2016-06" db="EMBL/GenBank/DDBJ databases">
        <authorList>
            <person name="Kjaerup R.B."/>
            <person name="Dalgaard T.S."/>
            <person name="Juul-Madsen H.R."/>
        </authorList>
    </citation>
    <scope>NUCLEOTIDE SEQUENCE [LARGE SCALE GENOMIC DNA]</scope>
    <source>
        <strain evidence="2 3">DSM 45248</strain>
    </source>
</reference>
<feature type="compositionally biased region" description="Gly residues" evidence="1">
    <location>
        <begin position="225"/>
        <end position="237"/>
    </location>
</feature>
<proteinExistence type="predicted"/>
<feature type="compositionally biased region" description="Gly residues" evidence="1">
    <location>
        <begin position="209"/>
        <end position="218"/>
    </location>
</feature>
<evidence type="ECO:0000313" key="3">
    <source>
        <dbReference type="Proteomes" id="UP000198765"/>
    </source>
</evidence>
<keyword evidence="3" id="KW-1185">Reference proteome</keyword>
<gene>
    <name evidence="2" type="ORF">GA0070621_0488</name>
</gene>
<name>A0A1A8Z4H9_9ACTN</name>
<feature type="region of interest" description="Disordered" evidence="1">
    <location>
        <begin position="1"/>
        <end position="243"/>
    </location>
</feature>
<sequence>MTKAPFGGLAHTPTGGSGHAQAPSGAQTGGEGLRPAGSRGGGSPLRGAGTMYNDRRPTNIPGPGHPDRSGRPSAPRFGGLPRPCSPVQRPPTADHSLRDATPPPPRPAIQRISPRQARRAGQDPHEIPETGLSQHEEAATSPKSAPRERDAATSPRWPSEGATRQFPRNRLISARQSRNFPEIPYLAEERRSEAAVPRRVRGSWPAGRRAGGPAAGGGRGRRAGGGRGPGAEGGPGAGVLPWADPLSVNLARRRARRPAGWDV</sequence>
<accession>A0A1A8Z4H9</accession>
<dbReference type="PATRIC" id="fig|299146.4.peg.488"/>
<evidence type="ECO:0000256" key="1">
    <source>
        <dbReference type="SAM" id="MobiDB-lite"/>
    </source>
</evidence>
<protein>
    <submittedName>
        <fullName evidence="2">Uncharacterized protein</fullName>
    </submittedName>
</protein>
<dbReference type="AlphaFoldDB" id="A0A1A8Z4H9"/>
<dbReference type="EMBL" id="LT594324">
    <property type="protein sequence ID" value="SBT38755.1"/>
    <property type="molecule type" value="Genomic_DNA"/>
</dbReference>
<evidence type="ECO:0000313" key="2">
    <source>
        <dbReference type="EMBL" id="SBT38755.1"/>
    </source>
</evidence>